<dbReference type="InterPro" id="IPR013783">
    <property type="entry name" value="Ig-like_fold"/>
</dbReference>
<dbReference type="Gene3D" id="2.60.40.10">
    <property type="entry name" value="Immunoglobulins"/>
    <property type="match status" value="1"/>
</dbReference>
<name>A0ABU3VCQ6_9RHOB</name>
<gene>
    <name evidence="7" type="ORF">QO231_08850</name>
</gene>
<keyword evidence="5" id="KW-0732">Signal</keyword>
<dbReference type="InterPro" id="IPR014438">
    <property type="entry name" value="Glucan_biosyn_MdoG/MdoD"/>
</dbReference>
<organism evidence="7 8">
    <name type="scientific">Sedimentitalea todarodis</name>
    <dbReference type="NCBI Taxonomy" id="1631240"/>
    <lineage>
        <taxon>Bacteria</taxon>
        <taxon>Pseudomonadati</taxon>
        <taxon>Pseudomonadota</taxon>
        <taxon>Alphaproteobacteria</taxon>
        <taxon>Rhodobacterales</taxon>
        <taxon>Paracoccaceae</taxon>
        <taxon>Sedimentitalea</taxon>
    </lineage>
</organism>
<dbReference type="PIRSF" id="PIRSF006281">
    <property type="entry name" value="MdoG"/>
    <property type="match status" value="1"/>
</dbReference>
<dbReference type="SUPFAM" id="SSF74650">
    <property type="entry name" value="Galactose mutarotase-like"/>
    <property type="match status" value="1"/>
</dbReference>
<evidence type="ECO:0000256" key="2">
    <source>
        <dbReference type="ARBA" id="ARBA00005001"/>
    </source>
</evidence>
<dbReference type="Gene3D" id="2.70.98.10">
    <property type="match status" value="1"/>
</dbReference>
<dbReference type="InterPro" id="IPR006311">
    <property type="entry name" value="TAT_signal"/>
</dbReference>
<dbReference type="Proteomes" id="UP001255416">
    <property type="component" value="Unassembled WGS sequence"/>
</dbReference>
<feature type="chain" id="PRO_5046944226" evidence="5">
    <location>
        <begin position="17"/>
        <end position="500"/>
    </location>
</feature>
<dbReference type="RefSeq" id="WP_316775239.1">
    <property type="nucleotide sequence ID" value="NZ_JASMWN010000005.1"/>
</dbReference>
<comment type="pathway">
    <text evidence="2">Glycan metabolism; osmoregulated periplasmic glucan (OPG) biosynthesis.</text>
</comment>
<evidence type="ECO:0000256" key="5">
    <source>
        <dbReference type="SAM" id="SignalP"/>
    </source>
</evidence>
<proteinExistence type="inferred from homology"/>
<comment type="similarity">
    <text evidence="3">Belongs to the OpgD/OpgG family.</text>
</comment>
<dbReference type="Pfam" id="PF04349">
    <property type="entry name" value="MdoG"/>
    <property type="match status" value="1"/>
</dbReference>
<protein>
    <submittedName>
        <fullName evidence="7">Glucan biosynthesis protein G</fullName>
    </submittedName>
</protein>
<evidence type="ECO:0000313" key="7">
    <source>
        <dbReference type="EMBL" id="MDU9003961.1"/>
    </source>
</evidence>
<evidence type="ECO:0000313" key="8">
    <source>
        <dbReference type="Proteomes" id="UP001255416"/>
    </source>
</evidence>
<dbReference type="EMBL" id="JASMWN010000005">
    <property type="protein sequence ID" value="MDU9003961.1"/>
    <property type="molecule type" value="Genomic_DNA"/>
</dbReference>
<evidence type="ECO:0000259" key="6">
    <source>
        <dbReference type="Pfam" id="PF04349"/>
    </source>
</evidence>
<dbReference type="SUPFAM" id="SSF81296">
    <property type="entry name" value="E set domains"/>
    <property type="match status" value="1"/>
</dbReference>
<dbReference type="InterPro" id="IPR014756">
    <property type="entry name" value="Ig_E-set"/>
</dbReference>
<dbReference type="PROSITE" id="PS51318">
    <property type="entry name" value="TAT"/>
    <property type="match status" value="1"/>
</dbReference>
<dbReference type="PANTHER" id="PTHR30504">
    <property type="entry name" value="GLUCANS BIOSYNTHESIS PROTEIN"/>
    <property type="match status" value="1"/>
</dbReference>
<dbReference type="PANTHER" id="PTHR30504:SF2">
    <property type="entry name" value="GLUCANS BIOSYNTHESIS PROTEIN G"/>
    <property type="match status" value="1"/>
</dbReference>
<comment type="caution">
    <text evidence="7">The sequence shown here is derived from an EMBL/GenBank/DDBJ whole genome shotgun (WGS) entry which is preliminary data.</text>
</comment>
<sequence length="500" mass="56152">MTLTRRQFLASTSAFALATAAGATSPEAGFDHARVIALAQELAAADYSLREMVPKAWQDLTYEQYKLIRFRPEAALWYGTETPFNVDFFTPGLYFPRTVKVETVEDGVATPVAFDLAMFEKSDSVPDLPVDETLGFSGLRLRTEMHRPGLTDEFCVFQGASYFRAIGLDEIYGLSARGLALNTGDPEGEEFPDFIRFWLERPRPDQRNMIVHALMDSPSVTGAYRFDITPGPACVMEVEATLFAREDLDHVGLGPLTSMFLFDETNRNRFDDFRPAVHDSDGLMILNGNGEVLWRPLANPRQLQISSFIDTDPRGFGLMQRARRLSDFADLEAHYHRRPGLWVEPKGDWGQGAVTLVEIPADREIYDNIVAYWRPATSYEAGARIDLAYRLTWGEEAPVVATYPKVLNTRMGQGFHGDRVATIDFEADPLFDDGPDAIRPVISSPHAETSDGILQHNPETGGLRLAFSFEPGDRVFVELRAQLRKGDQMASEVWLYRWTS</sequence>
<feature type="signal peptide" evidence="5">
    <location>
        <begin position="1"/>
        <end position="16"/>
    </location>
</feature>
<dbReference type="InterPro" id="IPR014718">
    <property type="entry name" value="GH-type_carb-bd"/>
</dbReference>
<keyword evidence="8" id="KW-1185">Reference proteome</keyword>
<accession>A0ABU3VCQ6</accession>
<feature type="domain" description="Glucan biosynthesis periplasmic MdoG C-terminal" evidence="6">
    <location>
        <begin position="30"/>
        <end position="498"/>
    </location>
</feature>
<evidence type="ECO:0000256" key="1">
    <source>
        <dbReference type="ARBA" id="ARBA00004418"/>
    </source>
</evidence>
<evidence type="ECO:0000256" key="4">
    <source>
        <dbReference type="ARBA" id="ARBA00022764"/>
    </source>
</evidence>
<evidence type="ECO:0000256" key="3">
    <source>
        <dbReference type="ARBA" id="ARBA00009284"/>
    </source>
</evidence>
<keyword evidence="4" id="KW-0574">Periplasm</keyword>
<dbReference type="InterPro" id="IPR011013">
    <property type="entry name" value="Gal_mutarotase_sf_dom"/>
</dbReference>
<reference evidence="8" key="1">
    <citation type="submission" date="2023-05" db="EMBL/GenBank/DDBJ databases">
        <title>Sedimentitalea sp. nov. JM2-8.</title>
        <authorList>
            <person name="Huang J."/>
        </authorList>
    </citation>
    <scope>NUCLEOTIDE SEQUENCE [LARGE SCALE GENOMIC DNA]</scope>
    <source>
        <strain evidence="8">KHS03</strain>
    </source>
</reference>
<comment type="subcellular location">
    <subcellularLocation>
        <location evidence="1">Periplasm</location>
    </subcellularLocation>
</comment>
<dbReference type="InterPro" id="IPR007444">
    <property type="entry name" value="Glucan_biosyn_MdoG_C"/>
</dbReference>